<dbReference type="OrthoDB" id="9774004at2"/>
<organism evidence="2 4">
    <name type="scientific">Rubrobacter radiotolerans</name>
    <name type="common">Arthrobacter radiotolerans</name>
    <dbReference type="NCBI Taxonomy" id="42256"/>
    <lineage>
        <taxon>Bacteria</taxon>
        <taxon>Bacillati</taxon>
        <taxon>Actinomycetota</taxon>
        <taxon>Rubrobacteria</taxon>
        <taxon>Rubrobacterales</taxon>
        <taxon>Rubrobacteraceae</taxon>
        <taxon>Rubrobacter</taxon>
    </lineage>
</organism>
<evidence type="ECO:0000313" key="4">
    <source>
        <dbReference type="Proteomes" id="UP000025229"/>
    </source>
</evidence>
<accession>A0A023X7T1</accession>
<geneLocation type="plasmid" evidence="2">
    <name>3</name>
</geneLocation>
<dbReference type="eggNOG" id="COG5534">
    <property type="taxonomic scope" value="Bacteria"/>
</dbReference>
<dbReference type="InterPro" id="IPR018777">
    <property type="entry name" value="Replication_initiator_prot_A"/>
</dbReference>
<dbReference type="RefSeq" id="WP_041339381.1">
    <property type="nucleotide sequence ID" value="NZ_CP007517.1"/>
</dbReference>
<dbReference type="Proteomes" id="UP000025229">
    <property type="component" value="Plasmid 3"/>
</dbReference>
<dbReference type="KEGG" id="rrd:RradSPS_3115"/>
<dbReference type="EMBL" id="CP007517">
    <property type="protein sequence ID" value="AHY48398.1"/>
    <property type="molecule type" value="Genomic_DNA"/>
</dbReference>
<dbReference type="HOGENOM" id="CLU_590359_0_0_11"/>
<dbReference type="EMBL" id="JAWXXX010000004">
    <property type="protein sequence ID" value="MDX5895627.1"/>
    <property type="molecule type" value="Genomic_DNA"/>
</dbReference>
<reference evidence="2 4" key="1">
    <citation type="submission" date="2014-03" db="EMBL/GenBank/DDBJ databases">
        <title>Complete genome sequence of the Radio-Resistant Rubrobacter radiotolerans RSPS-4.</title>
        <authorList>
            <person name="Egas C.C."/>
            <person name="Barroso C.C."/>
            <person name="Froufe H.J.C."/>
            <person name="Pacheco J.J."/>
            <person name="Albuquerque L.L."/>
            <person name="da Costa M.M.S."/>
        </authorList>
    </citation>
    <scope>NUCLEOTIDE SEQUENCE [LARGE SCALE GENOMIC DNA]</scope>
    <source>
        <strain evidence="2 4">RSPS-4</strain>
        <plasmid evidence="2 4">3</plasmid>
    </source>
</reference>
<evidence type="ECO:0000256" key="1">
    <source>
        <dbReference type="SAM" id="MobiDB-lite"/>
    </source>
</evidence>
<gene>
    <name evidence="2" type="ORF">RradSPS_3115</name>
    <name evidence="3" type="ORF">SIL72_16475</name>
</gene>
<name>A0A023X7T1_RUBRA</name>
<protein>
    <submittedName>
        <fullName evidence="2">Replication initiator protein A</fullName>
    </submittedName>
</protein>
<evidence type="ECO:0000313" key="3">
    <source>
        <dbReference type="EMBL" id="MDX5895627.1"/>
    </source>
</evidence>
<evidence type="ECO:0000313" key="2">
    <source>
        <dbReference type="EMBL" id="AHY48398.1"/>
    </source>
</evidence>
<keyword evidence="4" id="KW-1185">Reference proteome</keyword>
<dbReference type="InterPro" id="IPR038454">
    <property type="entry name" value="DnaA_N_sf"/>
</dbReference>
<dbReference type="AlphaFoldDB" id="A0A023X7T1"/>
<dbReference type="Proteomes" id="UP001281130">
    <property type="component" value="Unassembled WGS sequence"/>
</dbReference>
<dbReference type="Gene3D" id="3.30.300.180">
    <property type="match status" value="1"/>
</dbReference>
<keyword evidence="2" id="KW-0614">Plasmid</keyword>
<feature type="region of interest" description="Disordered" evidence="1">
    <location>
        <begin position="357"/>
        <end position="380"/>
    </location>
</feature>
<sequence length="463" mass="52995">MSDSRAEETLVRAESNLEEYPLFAVKSRNRRENHLVFERRRLGEDGTELVQRWEVEPPAKLGMPGPFDQDVYLAVLQLLEVRGGMPKNGELDFSLYELRDILGWSSSGNTYEKIRQSLRRISSTTLTSENAFYSKIEERFLSDTFQIWTVHFARTRRGKSFRERHTLRFHPIFIRNYIAQYLKGLDPTFYWGLASSLSKRLYRLIDHQRNGGLVWETDLRSLKQQVPLSNYSYPSEIRRALKGAHGELIARKFLSRVEYSEEGGVYYHVSQDFARRQKARELSGNPRELFAIERLMAEGLRGDVARDLVARSGSEKCLRYADSLDSQRGIRNRAGWLKKAIEEEFELADTLPMMLFESDGAPRSPAPPSDGIPEPVEPDPAAREAWDGLLEALYASSDPDSNLPTWFEGFVPVSLDDAVLRVLAPNTVAADYVRDRFGDDLTRTWRSTAGPDAVLEIKSMQSL</sequence>
<reference evidence="3" key="2">
    <citation type="submission" date="2023-11" db="EMBL/GenBank/DDBJ databases">
        <title>MicrobeMod: A computational toolkit for identifying prokaryotic methylation and restriction-modification with nanopore sequencing.</title>
        <authorList>
            <person name="Crits-Christoph A."/>
            <person name="Kang S.C."/>
            <person name="Lee H."/>
            <person name="Ostrov N."/>
        </authorList>
    </citation>
    <scope>NUCLEOTIDE SEQUENCE</scope>
    <source>
        <strain evidence="3">ATCC 51242</strain>
    </source>
</reference>
<dbReference type="Pfam" id="PF10134">
    <property type="entry name" value="RPA"/>
    <property type="match status" value="1"/>
</dbReference>
<proteinExistence type="predicted"/>